<keyword evidence="3" id="KW-0328">Glycosyltransferase</keyword>
<organism evidence="5 6">
    <name type="scientific">Papaver atlanticum</name>
    <dbReference type="NCBI Taxonomy" id="357466"/>
    <lineage>
        <taxon>Eukaryota</taxon>
        <taxon>Viridiplantae</taxon>
        <taxon>Streptophyta</taxon>
        <taxon>Embryophyta</taxon>
        <taxon>Tracheophyta</taxon>
        <taxon>Spermatophyta</taxon>
        <taxon>Magnoliopsida</taxon>
        <taxon>Ranunculales</taxon>
        <taxon>Papaveraceae</taxon>
        <taxon>Papaveroideae</taxon>
        <taxon>Papaver</taxon>
    </lineage>
</organism>
<dbReference type="CDD" id="cd03784">
    <property type="entry name" value="GT1_Gtf-like"/>
    <property type="match status" value="1"/>
</dbReference>
<dbReference type="FunFam" id="3.40.50.2000:FF:000107">
    <property type="entry name" value="Glycosyltransferase"/>
    <property type="match status" value="1"/>
</dbReference>
<comment type="caution">
    <text evidence="5">The sequence shown here is derived from an EMBL/GenBank/DDBJ whole genome shotgun (WGS) entry which is preliminary data.</text>
</comment>
<dbReference type="SUPFAM" id="SSF53756">
    <property type="entry name" value="UDP-Glycosyltransferase/glycogen phosphorylase"/>
    <property type="match status" value="1"/>
</dbReference>
<protein>
    <recommendedName>
        <fullName evidence="4">Glycosyltransferase</fullName>
        <ecNumber evidence="4">2.4.1.-</ecNumber>
    </recommendedName>
</protein>
<dbReference type="EC" id="2.4.1.-" evidence="4"/>
<accession>A0AAD4XUC3</accession>
<evidence type="ECO:0000313" key="6">
    <source>
        <dbReference type="Proteomes" id="UP001202328"/>
    </source>
</evidence>
<evidence type="ECO:0000256" key="3">
    <source>
        <dbReference type="RuleBase" id="RU003718"/>
    </source>
</evidence>
<dbReference type="PANTHER" id="PTHR48047:SF51">
    <property type="entry name" value="GLYCOSYLTRANSFERASE"/>
    <property type="match status" value="1"/>
</dbReference>
<sequence length="489" mass="55004">MSSSSSSPPPPAAPPPPPGLLHVVIFPFMAKGHIIPLVNLARLLFLHRNNITVTIFTTQANSAFIRRSLCDTKASIVDLTFPKFTHPDIPQGIESADKLPSPSLFFAFANKTKLLQPEFERVVESLHPDVSCIISDVFFPWSLESASKLSIPRYEFNACSNFTVTIYHILANQDFPVDSNDELFTLAPNFPNIKLTKNDLEPEITDPQPGETTDLFTDIFKATSKTDGIISNSFYELESEFEDYLNREKSPPKVWSVGPLCLAAAAKVANLDEHKKKSSWINWLDEMLDADKPVLYVAFGSLAEITIEQFRELAIGLENSGEHFLWVLRLSSGDDEFMSEFEERVKGRGLLVKNQWVDQLEILRHDSVEGFMSHCGWNSMLESICESVPLLGFPITADQYWNARMVEEYYGIGVKVVTKNGSVRGFFSSECIAKKVKELMNIESEKGKEIRKSVKNLSEKARNAMEEGGSSWHALETLIDQIIWGKKKK</sequence>
<keyword evidence="2 3" id="KW-0808">Transferase</keyword>
<dbReference type="PANTHER" id="PTHR48047">
    <property type="entry name" value="GLYCOSYLTRANSFERASE"/>
    <property type="match status" value="1"/>
</dbReference>
<dbReference type="Pfam" id="PF00201">
    <property type="entry name" value="UDPGT"/>
    <property type="match status" value="1"/>
</dbReference>
<comment type="similarity">
    <text evidence="1 3">Belongs to the UDP-glycosyltransferase family.</text>
</comment>
<evidence type="ECO:0000256" key="4">
    <source>
        <dbReference type="RuleBase" id="RU362057"/>
    </source>
</evidence>
<gene>
    <name evidence="5" type="ORF">MKW98_026423</name>
</gene>
<dbReference type="InterPro" id="IPR035595">
    <property type="entry name" value="UDP_glycos_trans_CS"/>
</dbReference>
<proteinExistence type="inferred from homology"/>
<evidence type="ECO:0000313" key="5">
    <source>
        <dbReference type="EMBL" id="KAI3950969.1"/>
    </source>
</evidence>
<dbReference type="EMBL" id="JAJJMB010002585">
    <property type="protein sequence ID" value="KAI3950969.1"/>
    <property type="molecule type" value="Genomic_DNA"/>
</dbReference>
<evidence type="ECO:0000256" key="1">
    <source>
        <dbReference type="ARBA" id="ARBA00009995"/>
    </source>
</evidence>
<reference evidence="5" key="1">
    <citation type="submission" date="2022-04" db="EMBL/GenBank/DDBJ databases">
        <title>A functionally conserved STORR gene fusion in Papaver species that diverged 16.8 million years ago.</title>
        <authorList>
            <person name="Catania T."/>
        </authorList>
    </citation>
    <scope>NUCLEOTIDE SEQUENCE</scope>
    <source>
        <strain evidence="5">S-188037</strain>
    </source>
</reference>
<dbReference type="Gene3D" id="3.40.50.2000">
    <property type="entry name" value="Glycogen Phosphorylase B"/>
    <property type="match status" value="2"/>
</dbReference>
<dbReference type="Proteomes" id="UP001202328">
    <property type="component" value="Unassembled WGS sequence"/>
</dbReference>
<dbReference type="GO" id="GO:0035251">
    <property type="term" value="F:UDP-glucosyltransferase activity"/>
    <property type="evidence" value="ECO:0007669"/>
    <property type="project" value="TreeGrafter"/>
</dbReference>
<keyword evidence="6" id="KW-1185">Reference proteome</keyword>
<name>A0AAD4XUC3_9MAGN</name>
<evidence type="ECO:0000256" key="2">
    <source>
        <dbReference type="ARBA" id="ARBA00022679"/>
    </source>
</evidence>
<dbReference type="PROSITE" id="PS00375">
    <property type="entry name" value="UDPGT"/>
    <property type="match status" value="1"/>
</dbReference>
<dbReference type="InterPro" id="IPR002213">
    <property type="entry name" value="UDP_glucos_trans"/>
</dbReference>
<dbReference type="AlphaFoldDB" id="A0AAD4XUC3"/>